<comment type="caution">
    <text evidence="1">The sequence shown here is derived from an EMBL/GenBank/DDBJ whole genome shotgun (WGS) entry which is preliminary data.</text>
</comment>
<sequence length="174" mass="19276">MTSAVATQRSPSILAAEKFLTNPLKMIFVKTFPLKIAPFIITLCFNVFCLPKTASICDSAFSIPRRGTRTVFCETYVSARSRTGYDCEPISCTLPQFKACYKPKKSGKYYVRNYQKPLDVSTMQSFQVRSVRNLAFAYAGSLPRHISTNSPPDAICELGITIASCGYCRAAPPQ</sequence>
<evidence type="ECO:0000313" key="2">
    <source>
        <dbReference type="Proteomes" id="UP000765509"/>
    </source>
</evidence>
<protein>
    <submittedName>
        <fullName evidence="1">Uncharacterized protein</fullName>
    </submittedName>
</protein>
<evidence type="ECO:0000313" key="1">
    <source>
        <dbReference type="EMBL" id="MBW0478384.1"/>
    </source>
</evidence>
<name>A0A9Q3C707_9BASI</name>
<organism evidence="1 2">
    <name type="scientific">Austropuccinia psidii MF-1</name>
    <dbReference type="NCBI Taxonomy" id="1389203"/>
    <lineage>
        <taxon>Eukaryota</taxon>
        <taxon>Fungi</taxon>
        <taxon>Dikarya</taxon>
        <taxon>Basidiomycota</taxon>
        <taxon>Pucciniomycotina</taxon>
        <taxon>Pucciniomycetes</taxon>
        <taxon>Pucciniales</taxon>
        <taxon>Sphaerophragmiaceae</taxon>
        <taxon>Austropuccinia</taxon>
    </lineage>
</organism>
<dbReference type="Proteomes" id="UP000765509">
    <property type="component" value="Unassembled WGS sequence"/>
</dbReference>
<reference evidence="1" key="1">
    <citation type="submission" date="2021-03" db="EMBL/GenBank/DDBJ databases">
        <title>Draft genome sequence of rust myrtle Austropuccinia psidii MF-1, a brazilian biotype.</title>
        <authorList>
            <person name="Quecine M.C."/>
            <person name="Pachon D.M.R."/>
            <person name="Bonatelli M.L."/>
            <person name="Correr F.H."/>
            <person name="Franceschini L.M."/>
            <person name="Leite T.F."/>
            <person name="Margarido G.R.A."/>
            <person name="Almeida C.A."/>
            <person name="Ferrarezi J.A."/>
            <person name="Labate C.A."/>
        </authorList>
    </citation>
    <scope>NUCLEOTIDE SEQUENCE</scope>
    <source>
        <strain evidence="1">MF-1</strain>
    </source>
</reference>
<dbReference type="EMBL" id="AVOT02005163">
    <property type="protein sequence ID" value="MBW0478384.1"/>
    <property type="molecule type" value="Genomic_DNA"/>
</dbReference>
<gene>
    <name evidence="1" type="ORF">O181_018099</name>
</gene>
<keyword evidence="2" id="KW-1185">Reference proteome</keyword>
<proteinExistence type="predicted"/>
<dbReference type="AlphaFoldDB" id="A0A9Q3C707"/>
<accession>A0A9Q3C707</accession>